<evidence type="ECO:0000256" key="5">
    <source>
        <dbReference type="ARBA" id="ARBA00022840"/>
    </source>
</evidence>
<evidence type="ECO:0000256" key="4">
    <source>
        <dbReference type="ARBA" id="ARBA00022786"/>
    </source>
</evidence>
<dbReference type="EC" id="2.3.2.23" evidence="1"/>
<dbReference type="FunFam" id="3.10.110.10:FF:000060">
    <property type="entry name" value="Ubiquitin conjugating enzyme (UbcB)"/>
    <property type="match status" value="1"/>
</dbReference>
<dbReference type="AlphaFoldDB" id="A0A1J4JZV5"/>
<name>A0A1J4JZV5_9EUKA</name>
<dbReference type="InterPro" id="IPR016135">
    <property type="entry name" value="UBQ-conjugating_enzyme/RWD"/>
</dbReference>
<feature type="domain" description="UBC core" evidence="8">
    <location>
        <begin position="1"/>
        <end position="147"/>
    </location>
</feature>
<gene>
    <name evidence="9" type="primary">UBC11</name>
    <name evidence="9" type="ORF">TRFO_29986</name>
</gene>
<feature type="active site" description="Glycyl thioester intermediate" evidence="6">
    <location>
        <position position="85"/>
    </location>
</feature>
<protein>
    <recommendedName>
        <fullName evidence="1">E2 ubiquitin-conjugating enzyme</fullName>
        <ecNumber evidence="1">2.3.2.23</ecNumber>
    </recommendedName>
</protein>
<sequence>MAQRRIMKELDNLRKTPVENVTAEPIGDDLFHWHANIKGPAGSPYEGGVFVVDIKFPFDYPLKPPKCVFDTKVYHPNVGQHGEICLDILKMKWTPIENISNVLLSLYYLLSTPDPDDSLAAEIASQYKSDRAAFDKTAKEWTELHAKKA</sequence>
<evidence type="ECO:0000259" key="8">
    <source>
        <dbReference type="PROSITE" id="PS50127"/>
    </source>
</evidence>
<proteinExistence type="inferred from homology"/>
<evidence type="ECO:0000256" key="6">
    <source>
        <dbReference type="PROSITE-ProRule" id="PRU10133"/>
    </source>
</evidence>
<dbReference type="OrthoDB" id="9978460at2759"/>
<dbReference type="VEuPathDB" id="TrichDB:TRFO_29986"/>
<comment type="similarity">
    <text evidence="7">Belongs to the ubiquitin-conjugating enzyme family.</text>
</comment>
<dbReference type="GO" id="GO:0005524">
    <property type="term" value="F:ATP binding"/>
    <property type="evidence" value="ECO:0007669"/>
    <property type="project" value="UniProtKB-UniRule"/>
</dbReference>
<dbReference type="Pfam" id="PF00179">
    <property type="entry name" value="UQ_con"/>
    <property type="match status" value="1"/>
</dbReference>
<evidence type="ECO:0000313" key="10">
    <source>
        <dbReference type="Proteomes" id="UP000179807"/>
    </source>
</evidence>
<evidence type="ECO:0000256" key="1">
    <source>
        <dbReference type="ARBA" id="ARBA00012486"/>
    </source>
</evidence>
<keyword evidence="4 7" id="KW-0833">Ubl conjugation pathway</keyword>
<dbReference type="PANTHER" id="PTHR24068">
    <property type="entry name" value="UBIQUITIN-CONJUGATING ENZYME E2"/>
    <property type="match status" value="1"/>
</dbReference>
<dbReference type="EMBL" id="MLAK01000852">
    <property type="protein sequence ID" value="OHT02789.1"/>
    <property type="molecule type" value="Genomic_DNA"/>
</dbReference>
<dbReference type="SUPFAM" id="SSF54495">
    <property type="entry name" value="UBC-like"/>
    <property type="match status" value="1"/>
</dbReference>
<keyword evidence="10" id="KW-1185">Reference proteome</keyword>
<dbReference type="InterPro" id="IPR023313">
    <property type="entry name" value="UBQ-conjugating_AS"/>
</dbReference>
<reference evidence="9" key="1">
    <citation type="submission" date="2016-10" db="EMBL/GenBank/DDBJ databases">
        <authorList>
            <person name="Benchimol M."/>
            <person name="Almeida L.G."/>
            <person name="Vasconcelos A.T."/>
            <person name="Perreira-Neves A."/>
            <person name="Rosa I.A."/>
            <person name="Tasca T."/>
            <person name="Bogo M.R."/>
            <person name="de Souza W."/>
        </authorList>
    </citation>
    <scope>NUCLEOTIDE SEQUENCE [LARGE SCALE GENOMIC DNA]</scope>
    <source>
        <strain evidence="9">K</strain>
    </source>
</reference>
<evidence type="ECO:0000256" key="7">
    <source>
        <dbReference type="RuleBase" id="RU362109"/>
    </source>
</evidence>
<evidence type="ECO:0000256" key="3">
    <source>
        <dbReference type="ARBA" id="ARBA00022741"/>
    </source>
</evidence>
<dbReference type="RefSeq" id="XP_068355925.1">
    <property type="nucleotide sequence ID" value="XM_068507092.1"/>
</dbReference>
<dbReference type="PROSITE" id="PS00183">
    <property type="entry name" value="UBC_1"/>
    <property type="match status" value="1"/>
</dbReference>
<evidence type="ECO:0000313" key="9">
    <source>
        <dbReference type="EMBL" id="OHT02789.1"/>
    </source>
</evidence>
<keyword evidence="2" id="KW-0808">Transferase</keyword>
<dbReference type="SMART" id="SM00212">
    <property type="entry name" value="UBCc"/>
    <property type="match status" value="1"/>
</dbReference>
<dbReference type="Gene3D" id="3.10.110.10">
    <property type="entry name" value="Ubiquitin Conjugating Enzyme"/>
    <property type="match status" value="1"/>
</dbReference>
<dbReference type="GeneID" id="94841796"/>
<evidence type="ECO:0000256" key="2">
    <source>
        <dbReference type="ARBA" id="ARBA00022679"/>
    </source>
</evidence>
<dbReference type="Proteomes" id="UP000179807">
    <property type="component" value="Unassembled WGS sequence"/>
</dbReference>
<keyword evidence="5 7" id="KW-0067">ATP-binding</keyword>
<comment type="caution">
    <text evidence="9">The sequence shown here is derived from an EMBL/GenBank/DDBJ whole genome shotgun (WGS) entry which is preliminary data.</text>
</comment>
<dbReference type="GO" id="GO:0061631">
    <property type="term" value="F:ubiquitin conjugating enzyme activity"/>
    <property type="evidence" value="ECO:0007669"/>
    <property type="project" value="UniProtKB-EC"/>
</dbReference>
<dbReference type="InterPro" id="IPR000608">
    <property type="entry name" value="UBC"/>
</dbReference>
<accession>A0A1J4JZV5</accession>
<keyword evidence="3 7" id="KW-0547">Nucleotide-binding</keyword>
<organism evidence="9 10">
    <name type="scientific">Tritrichomonas foetus</name>
    <dbReference type="NCBI Taxonomy" id="1144522"/>
    <lineage>
        <taxon>Eukaryota</taxon>
        <taxon>Metamonada</taxon>
        <taxon>Parabasalia</taxon>
        <taxon>Tritrichomonadida</taxon>
        <taxon>Tritrichomonadidae</taxon>
        <taxon>Tritrichomonas</taxon>
    </lineage>
</organism>
<dbReference type="PROSITE" id="PS50127">
    <property type="entry name" value="UBC_2"/>
    <property type="match status" value="1"/>
</dbReference>